<dbReference type="Proteomes" id="UP001139494">
    <property type="component" value="Unassembled WGS sequence"/>
</dbReference>
<reference evidence="1" key="1">
    <citation type="journal article" date="2023" name="Front. Microbiol.">
        <title>Genomic-based phylogenetic and metabolic analyses of the genus Natronomonas, and description of Natronomonas aquatica sp. nov.</title>
        <authorList>
            <person name="Garcia-Roldan A."/>
            <person name="Duran-Viseras A."/>
            <person name="de la Haba R.R."/>
            <person name="Corral P."/>
            <person name="Sanchez-Porro C."/>
            <person name="Ventosa A."/>
        </authorList>
    </citation>
    <scope>NUCLEOTIDE SEQUENCE</scope>
    <source>
        <strain evidence="1">F2-12</strain>
    </source>
</reference>
<name>A0A9R1CT58_9EURY</name>
<accession>A0A9R1CT58</accession>
<evidence type="ECO:0000313" key="2">
    <source>
        <dbReference type="Proteomes" id="UP001139494"/>
    </source>
</evidence>
<evidence type="ECO:0000313" key="1">
    <source>
        <dbReference type="EMBL" id="MCQ4334883.1"/>
    </source>
</evidence>
<comment type="caution">
    <text evidence="1">The sequence shown here is derived from an EMBL/GenBank/DDBJ whole genome shotgun (WGS) entry which is preliminary data.</text>
</comment>
<sequence length="322" mass="35904">MSRVLELVCYQYFHSQGLQVTPEPAVSGGGETDLRIDDTNPVYVEITRLGTPDTELEIEAVYQSVAEQLTGQIPRNKYLRLDVNSSKLDWSGTPLNKTGSEKMILKQVQRTDLLKLLQHRDGLRLRDIQSMSSDWTLREVIEDSVRYGTHGTFGADWEGILDKPQFAPILQTRVEAFEGPVISAMMGDATGGLVELHSDMNSPSPAASKQETRFLERIERKVETKLDKGQRESGEVNILCIGATHWLARGYAKSNTHPLGRNQQVKIQNTIHDTLVQHSVPELVGVVMMEDDPAKSLWVENPSAASDLVTAYESTDVTRFIG</sequence>
<organism evidence="1 2">
    <name type="scientific">Natronomonas aquatica</name>
    <dbReference type="NCBI Taxonomy" id="2841590"/>
    <lineage>
        <taxon>Archaea</taxon>
        <taxon>Methanobacteriati</taxon>
        <taxon>Methanobacteriota</taxon>
        <taxon>Stenosarchaea group</taxon>
        <taxon>Halobacteria</taxon>
        <taxon>Halobacteriales</taxon>
        <taxon>Natronomonadaceae</taxon>
        <taxon>Natronomonas</taxon>
    </lineage>
</organism>
<dbReference type="EMBL" id="JAHLKM010000043">
    <property type="protein sequence ID" value="MCQ4334883.1"/>
    <property type="molecule type" value="Genomic_DNA"/>
</dbReference>
<proteinExistence type="predicted"/>
<protein>
    <submittedName>
        <fullName evidence="1">Uncharacterized protein</fullName>
    </submittedName>
</protein>
<gene>
    <name evidence="1" type="ORF">KM295_15615</name>
</gene>
<dbReference type="RefSeq" id="WP_256031126.1">
    <property type="nucleotide sequence ID" value="NZ_JAHLKM010000043.1"/>
</dbReference>
<dbReference type="AlphaFoldDB" id="A0A9R1CT58"/>
<keyword evidence="2" id="KW-1185">Reference proteome</keyword>